<feature type="active site" evidence="6">
    <location>
        <position position="41"/>
    </location>
</feature>
<dbReference type="NCBIfam" id="TIGR00229">
    <property type="entry name" value="sensory_box"/>
    <property type="match status" value="2"/>
</dbReference>
<feature type="compositionally biased region" description="Polar residues" evidence="7">
    <location>
        <begin position="701"/>
        <end position="712"/>
    </location>
</feature>
<sequence>MKKIENKQNVPEEDAVSTTAKENVVAKDPNNDFPIVGIGTSAGGLEAMEVFFENMPKNAGMAFVVIQHLDPNYVGMLPELLQRVTSMKVLQATDRLEVKPNHVYVIPPNKSLTIVKGSLHLLTLTETQGLRLPIDIFFRSLALDKLNKSVAIILSGMGSDGSLGIKSIKEQGGFVLVQEPATAKFDSMPIHATQAAAVDVVAPVEELPARLITLLHHTPVIENDSDIESENRSSLEKIIILLREQTGHDFLLYKKTTLMRRIERRREIHRIDSTEDYVHYLQENPNEIELLFKELLIGVTSFFRDAAVWGKLKSTILPELIKDLPDGTVLRAWITACSTGEEAYSLAIVFREVIESTGKHRNLKLQIFATDLDADAIEKARRGIFTSNINVDVSPERINKFFNIEADGYRVNALIREKVIFAPHNVIKDPPFTKLNILMCRNMLIYMEPPLQKKLIDLFNYSLLPGGIMVLGSAETIPRNNEGFEVVDAKLKLYKRTDISTSSKLTGFPSSFSKSKTVIKETTNTPKVVENIQTLADQIVLQQFAPASVLVNDKGDILYITGRTGKYLEPVAGKANWNIHAMAREGLRNELYNAFQKALQSSEPVNLQNIKIINNNGGFNYASITIQQIESPDQLKGKVMIVFKDELEIIESPLLKQKKGKLSLPGRQIELEAELKQSNEDLRNSREHMQASQEEMKSINEELQSTNEELQSTNEELTTSKEEMQSLNEELQTVNTELQNKLLDFEQASNDMKNLLNSTEIATLFLDKGLNIRRFTDAVTKIFKIRSSDSGRPFTDLVTDLKYPDIGSDARNVIKNLTPIQNTIGTKDGRWYNVRIMPYRTLDDRIDGIVITFTDITVSKMAEEALIMENRYLHLFESAKDGILILNAETGNIIDVNPFLIEMLGYSYEQFVEKAIWEIAPLQDIVANKEKFAELKKMEFFRDENLSLQSSDGKEIKVEFVSTMNLVNNKKVIECIIRDITERKRTEEALTFSEARYHHLFESAKEGIFFIDAVTGKITDVNPFLIQLLGHPKKEFAKKPIWEINFFKNIIASKDKFDELKQKKSANDENVQVETADGQKINVDFIASVYIVDNHVVIQCFIRNFTNLHSK</sequence>
<feature type="region of interest" description="Disordered" evidence="7">
    <location>
        <begin position="1"/>
        <end position="23"/>
    </location>
</feature>
<dbReference type="RefSeq" id="WP_091087208.1">
    <property type="nucleotide sequence ID" value="NZ_FNRD01000004.1"/>
</dbReference>
<dbReference type="PROSITE" id="PS50123">
    <property type="entry name" value="CHER"/>
    <property type="match status" value="1"/>
</dbReference>
<dbReference type="Gene3D" id="3.40.50.150">
    <property type="entry name" value="Vaccinia Virus protein VP39"/>
    <property type="match status" value="1"/>
</dbReference>
<dbReference type="AlphaFoldDB" id="A0A1H4B1Y9"/>
<dbReference type="Pfam" id="PF13188">
    <property type="entry name" value="PAS_8"/>
    <property type="match status" value="1"/>
</dbReference>
<feature type="domain" description="PAC" evidence="9">
    <location>
        <begin position="942"/>
        <end position="992"/>
    </location>
</feature>
<dbReference type="PANTHER" id="PTHR24422:SF27">
    <property type="entry name" value="PROTEIN-GLUTAMATE O-METHYLTRANSFERASE"/>
    <property type="match status" value="1"/>
</dbReference>
<evidence type="ECO:0000313" key="13">
    <source>
        <dbReference type="Proteomes" id="UP000198951"/>
    </source>
</evidence>
<dbReference type="SUPFAM" id="SSF55785">
    <property type="entry name" value="PYP-like sensor domain (PAS domain)"/>
    <property type="match status" value="3"/>
</dbReference>
<evidence type="ECO:0000256" key="7">
    <source>
        <dbReference type="SAM" id="MobiDB-lite"/>
    </source>
</evidence>
<dbReference type="GO" id="GO:0000156">
    <property type="term" value="F:phosphorelay response regulator activity"/>
    <property type="evidence" value="ECO:0007669"/>
    <property type="project" value="InterPro"/>
</dbReference>
<keyword evidence="3" id="KW-0489">Methyltransferase</keyword>
<dbReference type="Gene3D" id="3.30.450.20">
    <property type="entry name" value="PAS domain"/>
    <property type="match status" value="3"/>
</dbReference>
<dbReference type="GO" id="GO:0032259">
    <property type="term" value="P:methylation"/>
    <property type="evidence" value="ECO:0007669"/>
    <property type="project" value="UniProtKB-KW"/>
</dbReference>
<dbReference type="PANTHER" id="PTHR24422">
    <property type="entry name" value="CHEMOTAXIS PROTEIN METHYLTRANSFERASE"/>
    <property type="match status" value="1"/>
</dbReference>
<dbReference type="InterPro" id="IPR000780">
    <property type="entry name" value="CheR_MeTrfase"/>
</dbReference>
<dbReference type="InterPro" id="IPR000700">
    <property type="entry name" value="PAS-assoc_C"/>
</dbReference>
<dbReference type="EMBL" id="FNRD01000004">
    <property type="protein sequence ID" value="SEA42109.1"/>
    <property type="molecule type" value="Genomic_DNA"/>
</dbReference>
<dbReference type="SUPFAM" id="SSF47757">
    <property type="entry name" value="Chemotaxis receptor methyltransferase CheR, N-terminal domain"/>
    <property type="match status" value="1"/>
</dbReference>
<dbReference type="InterPro" id="IPR029063">
    <property type="entry name" value="SAM-dependent_MTases_sf"/>
</dbReference>
<feature type="domain" description="PAS" evidence="8">
    <location>
        <begin position="868"/>
        <end position="914"/>
    </location>
</feature>
<dbReference type="Gene3D" id="1.10.155.10">
    <property type="entry name" value="Chemotaxis receptor methyltransferase CheR, N-terminal domain"/>
    <property type="match status" value="1"/>
</dbReference>
<dbReference type="Gene3D" id="3.40.50.180">
    <property type="entry name" value="Methylesterase CheB, C-terminal domain"/>
    <property type="match status" value="1"/>
</dbReference>
<evidence type="ECO:0000256" key="5">
    <source>
        <dbReference type="ARBA" id="ARBA00022691"/>
    </source>
</evidence>
<evidence type="ECO:0000259" key="10">
    <source>
        <dbReference type="PROSITE" id="PS50122"/>
    </source>
</evidence>
<dbReference type="InterPro" id="IPR022641">
    <property type="entry name" value="CheR_N"/>
</dbReference>
<gene>
    <name evidence="12" type="ORF">SAMN05443667_104151</name>
</gene>
<keyword evidence="6" id="KW-0145">Chemotaxis</keyword>
<dbReference type="SUPFAM" id="SSF53335">
    <property type="entry name" value="S-adenosyl-L-methionine-dependent methyltransferases"/>
    <property type="match status" value="1"/>
</dbReference>
<keyword evidence="6" id="KW-0378">Hydrolase</keyword>
<dbReference type="PROSITE" id="PS50122">
    <property type="entry name" value="CHEB"/>
    <property type="match status" value="1"/>
</dbReference>
<dbReference type="PRINTS" id="PR00996">
    <property type="entry name" value="CHERMTFRASE"/>
</dbReference>
<dbReference type="PROSITE" id="PS50112">
    <property type="entry name" value="PAS"/>
    <property type="match status" value="2"/>
</dbReference>
<evidence type="ECO:0000256" key="1">
    <source>
        <dbReference type="ARBA" id="ARBA00001541"/>
    </source>
</evidence>
<dbReference type="InterPro" id="IPR035965">
    <property type="entry name" value="PAS-like_dom_sf"/>
</dbReference>
<dbReference type="GO" id="GO:0008983">
    <property type="term" value="F:protein-glutamate O-methyltransferase activity"/>
    <property type="evidence" value="ECO:0007669"/>
    <property type="project" value="UniProtKB-EC"/>
</dbReference>
<dbReference type="InterPro" id="IPR000673">
    <property type="entry name" value="Sig_transdc_resp-reg_Me-estase"/>
</dbReference>
<evidence type="ECO:0000259" key="9">
    <source>
        <dbReference type="PROSITE" id="PS50113"/>
    </source>
</evidence>
<evidence type="ECO:0000259" key="8">
    <source>
        <dbReference type="PROSITE" id="PS50112"/>
    </source>
</evidence>
<dbReference type="CDD" id="cd16434">
    <property type="entry name" value="CheB-CheR_fusion"/>
    <property type="match status" value="1"/>
</dbReference>
<keyword evidence="5" id="KW-0949">S-adenosyl-L-methionine</keyword>
<dbReference type="SMART" id="SM00091">
    <property type="entry name" value="PAS"/>
    <property type="match status" value="4"/>
</dbReference>
<evidence type="ECO:0000256" key="6">
    <source>
        <dbReference type="PROSITE-ProRule" id="PRU00050"/>
    </source>
</evidence>
<dbReference type="Pfam" id="PF01339">
    <property type="entry name" value="CheB_methylest"/>
    <property type="match status" value="1"/>
</dbReference>
<dbReference type="STRING" id="150146.SAMN05443667_104151"/>
<dbReference type="Proteomes" id="UP000198951">
    <property type="component" value="Unassembled WGS sequence"/>
</dbReference>
<dbReference type="InterPro" id="IPR035909">
    <property type="entry name" value="CheB_C"/>
</dbReference>
<dbReference type="GO" id="GO:0006935">
    <property type="term" value="P:chemotaxis"/>
    <property type="evidence" value="ECO:0007669"/>
    <property type="project" value="UniProtKB-UniRule"/>
</dbReference>
<dbReference type="CDD" id="cd00130">
    <property type="entry name" value="PAS"/>
    <property type="match status" value="2"/>
</dbReference>
<feature type="active site" evidence="6">
    <location>
        <position position="68"/>
    </location>
</feature>
<dbReference type="GO" id="GO:0008984">
    <property type="term" value="F:protein-glutamate methylesterase activity"/>
    <property type="evidence" value="ECO:0007669"/>
    <property type="project" value="InterPro"/>
</dbReference>
<dbReference type="Pfam" id="PF01739">
    <property type="entry name" value="CheR"/>
    <property type="match status" value="1"/>
</dbReference>
<dbReference type="InterPro" id="IPR000014">
    <property type="entry name" value="PAS"/>
</dbReference>
<evidence type="ECO:0000313" key="12">
    <source>
        <dbReference type="EMBL" id="SEA42109.1"/>
    </source>
</evidence>
<dbReference type="SUPFAM" id="SSF52738">
    <property type="entry name" value="Methylesterase CheB, C-terminal domain"/>
    <property type="match status" value="1"/>
</dbReference>
<evidence type="ECO:0000259" key="11">
    <source>
        <dbReference type="PROSITE" id="PS50123"/>
    </source>
</evidence>
<dbReference type="GO" id="GO:0005737">
    <property type="term" value="C:cytoplasm"/>
    <property type="evidence" value="ECO:0007669"/>
    <property type="project" value="InterPro"/>
</dbReference>
<dbReference type="PROSITE" id="PS50113">
    <property type="entry name" value="PAC"/>
    <property type="match status" value="2"/>
</dbReference>
<dbReference type="InterPro" id="IPR022642">
    <property type="entry name" value="CheR_C"/>
</dbReference>
<organism evidence="12 13">
    <name type="scientific">Flavobacterium gillisiae</name>
    <dbReference type="NCBI Taxonomy" id="150146"/>
    <lineage>
        <taxon>Bacteria</taxon>
        <taxon>Pseudomonadati</taxon>
        <taxon>Bacteroidota</taxon>
        <taxon>Flavobacteriia</taxon>
        <taxon>Flavobacteriales</taxon>
        <taxon>Flavobacteriaceae</taxon>
        <taxon>Flavobacterium</taxon>
    </lineage>
</organism>
<dbReference type="Pfam" id="PF13426">
    <property type="entry name" value="PAS_9"/>
    <property type="match status" value="1"/>
</dbReference>
<dbReference type="SMART" id="SM00138">
    <property type="entry name" value="MeTrc"/>
    <property type="match status" value="1"/>
</dbReference>
<comment type="catalytic activity">
    <reaction evidence="1">
        <text>L-glutamyl-[protein] + S-adenosyl-L-methionine = [protein]-L-glutamate 5-O-methyl ester + S-adenosyl-L-homocysteine</text>
        <dbReference type="Rhea" id="RHEA:24452"/>
        <dbReference type="Rhea" id="RHEA-COMP:10208"/>
        <dbReference type="Rhea" id="RHEA-COMP:10311"/>
        <dbReference type="ChEBI" id="CHEBI:29973"/>
        <dbReference type="ChEBI" id="CHEBI:57856"/>
        <dbReference type="ChEBI" id="CHEBI:59789"/>
        <dbReference type="ChEBI" id="CHEBI:82795"/>
        <dbReference type="EC" id="2.1.1.80"/>
    </reaction>
</comment>
<reference evidence="13" key="1">
    <citation type="submission" date="2016-10" db="EMBL/GenBank/DDBJ databases">
        <authorList>
            <person name="Varghese N."/>
            <person name="Submissions S."/>
        </authorList>
    </citation>
    <scope>NUCLEOTIDE SEQUENCE [LARGE SCALE GENOMIC DNA]</scope>
    <source>
        <strain evidence="13">DSM 22376</strain>
    </source>
</reference>
<name>A0A1H4B1Y9_9FLAO</name>
<dbReference type="OrthoDB" id="9816309at2"/>
<feature type="compositionally biased region" description="Basic and acidic residues" evidence="7">
    <location>
        <begin position="677"/>
        <end position="700"/>
    </location>
</feature>
<evidence type="ECO:0000256" key="4">
    <source>
        <dbReference type="ARBA" id="ARBA00022679"/>
    </source>
</evidence>
<evidence type="ECO:0000256" key="2">
    <source>
        <dbReference type="ARBA" id="ARBA00012534"/>
    </source>
</evidence>
<keyword evidence="4" id="KW-0808">Transferase</keyword>
<feature type="domain" description="PAC" evidence="9">
    <location>
        <begin position="818"/>
        <end position="868"/>
    </location>
</feature>
<dbReference type="SUPFAM" id="SSF57997">
    <property type="entry name" value="Tropomyosin"/>
    <property type="match status" value="1"/>
</dbReference>
<dbReference type="Pfam" id="PF13596">
    <property type="entry name" value="PAS_10"/>
    <property type="match status" value="1"/>
</dbReference>
<evidence type="ECO:0000256" key="3">
    <source>
        <dbReference type="ARBA" id="ARBA00022603"/>
    </source>
</evidence>
<proteinExistence type="predicted"/>
<dbReference type="Pfam" id="PF03705">
    <property type="entry name" value="CheR_N"/>
    <property type="match status" value="1"/>
</dbReference>
<dbReference type="EC" id="2.1.1.80" evidence="2"/>
<protein>
    <recommendedName>
        <fullName evidence="2">protein-glutamate O-methyltransferase</fullName>
        <ecNumber evidence="2">2.1.1.80</ecNumber>
    </recommendedName>
</protein>
<feature type="active site" evidence="6">
    <location>
        <position position="160"/>
    </location>
</feature>
<dbReference type="InterPro" id="IPR036804">
    <property type="entry name" value="CheR_N_sf"/>
</dbReference>
<keyword evidence="13" id="KW-1185">Reference proteome</keyword>
<feature type="domain" description="PAS" evidence="8">
    <location>
        <begin position="993"/>
        <end position="1039"/>
    </location>
</feature>
<feature type="region of interest" description="Disordered" evidence="7">
    <location>
        <begin position="677"/>
        <end position="712"/>
    </location>
</feature>
<feature type="domain" description="CheB-type methylesterase" evidence="10">
    <location>
        <begin position="29"/>
        <end position="218"/>
    </location>
</feature>
<dbReference type="InterPro" id="IPR050903">
    <property type="entry name" value="Bact_Chemotaxis_MeTrfase"/>
</dbReference>
<accession>A0A1H4B1Y9</accession>
<feature type="domain" description="CheR-type methyltransferase" evidence="11">
    <location>
        <begin position="235"/>
        <end position="497"/>
    </location>
</feature>